<sequence>MATNTSTFHGNDKLLAGMVLGVLTFWLFYQSMFNVVPSIQQDLNMSDTSLNAVISLGSLFSGCFIILMGSLADRFGRMRLTYIGFALNIMACLVLYFSTNVFNFGIGRVLQGLSSACIMPATLSIIKNYYQGSERQRAFSFWSIGSFGGSGLSSFVGGAIATSMGWKSIFLLSILISVIGVLLIKGTPESKSNDVNTTRYDYVGLFSCVLGLLALNLLITKGFKLGLTHSFSILMLITTLIMGVIFFRTEMRLKHQAFLDFSLFKSRGYSGACLSNFFLNCTAGTIIIVNTYLQKGHGLSSFQAGVKSLGFVTMVIIMIRVSEKLLQKLGYKTPMWLGTSMAALGALGLSMTFLSHETYMWWVFVSFAVLGFGLGCYSTPAADCAMVNVPLNKAGIAAGVFKMASALGASFGIATGATIFSMFRDVDVHLAAQYALYTMFLFGFLATLAVLIVIPRASKSGYCAV</sequence>
<feature type="transmembrane region" description="Helical" evidence="6">
    <location>
        <begin position="359"/>
        <end position="379"/>
    </location>
</feature>
<feature type="transmembrane region" description="Helical" evidence="6">
    <location>
        <begin position="49"/>
        <end position="68"/>
    </location>
</feature>
<dbReference type="GO" id="GO:0016020">
    <property type="term" value="C:membrane"/>
    <property type="evidence" value="ECO:0007669"/>
    <property type="project" value="UniProtKB-SubCell"/>
</dbReference>
<feature type="transmembrane region" description="Helical" evidence="6">
    <location>
        <begin position="268"/>
        <end position="289"/>
    </location>
</feature>
<dbReference type="CDD" id="cd17321">
    <property type="entry name" value="MFS_MMR_MDR_like"/>
    <property type="match status" value="1"/>
</dbReference>
<reference evidence="8 9" key="1">
    <citation type="submission" date="2017-02" db="EMBL/GenBank/DDBJ databases">
        <title>Draft genome sequence of Moraxella canis CCUG 8415A type strain.</title>
        <authorList>
            <person name="Engstrom-Jakobsson H."/>
            <person name="Salva-Serra F."/>
            <person name="Thorell K."/>
            <person name="Gonzales-Siles L."/>
            <person name="Karlsson R."/>
            <person name="Boulund F."/>
            <person name="Engstrand L."/>
            <person name="Moore E."/>
        </authorList>
    </citation>
    <scope>NUCLEOTIDE SEQUENCE [LARGE SCALE GENOMIC DNA]</scope>
    <source>
        <strain evidence="8 9">CCUG 8415A</strain>
    </source>
</reference>
<organism evidence="8 9">
    <name type="scientific">Moraxella canis</name>
    <dbReference type="NCBI Taxonomy" id="90239"/>
    <lineage>
        <taxon>Bacteria</taxon>
        <taxon>Pseudomonadati</taxon>
        <taxon>Pseudomonadota</taxon>
        <taxon>Gammaproteobacteria</taxon>
        <taxon>Moraxellales</taxon>
        <taxon>Moraxellaceae</taxon>
        <taxon>Moraxella</taxon>
    </lineage>
</organism>
<feature type="transmembrane region" description="Helical" evidence="6">
    <location>
        <begin position="434"/>
        <end position="454"/>
    </location>
</feature>
<evidence type="ECO:0000256" key="6">
    <source>
        <dbReference type="SAM" id="Phobius"/>
    </source>
</evidence>
<feature type="transmembrane region" description="Helical" evidence="6">
    <location>
        <begin position="200"/>
        <end position="219"/>
    </location>
</feature>
<dbReference type="RefSeq" id="WP_078256452.1">
    <property type="nucleotide sequence ID" value="NZ_MUXT01000008.1"/>
</dbReference>
<feature type="transmembrane region" description="Helical" evidence="6">
    <location>
        <begin position="333"/>
        <end position="353"/>
    </location>
</feature>
<dbReference type="PANTHER" id="PTHR42718:SF9">
    <property type="entry name" value="MAJOR FACILITATOR SUPERFAMILY MULTIDRUG TRANSPORTER MFSC"/>
    <property type="match status" value="1"/>
</dbReference>
<feature type="transmembrane region" description="Helical" evidence="6">
    <location>
        <begin position="225"/>
        <end position="247"/>
    </location>
</feature>
<dbReference type="InterPro" id="IPR011701">
    <property type="entry name" value="MFS"/>
</dbReference>
<dbReference type="Gene3D" id="1.20.1250.20">
    <property type="entry name" value="MFS general substrate transporter like domains"/>
    <property type="match status" value="1"/>
</dbReference>
<dbReference type="Gene3D" id="1.20.1720.10">
    <property type="entry name" value="Multidrug resistance protein D"/>
    <property type="match status" value="1"/>
</dbReference>
<feature type="transmembrane region" description="Helical" evidence="6">
    <location>
        <begin position="138"/>
        <end position="162"/>
    </location>
</feature>
<accession>A0A1S9ZKC3</accession>
<comment type="caution">
    <text evidence="8">The sequence shown here is derived from an EMBL/GenBank/DDBJ whole genome shotgun (WGS) entry which is preliminary data.</text>
</comment>
<evidence type="ECO:0000313" key="8">
    <source>
        <dbReference type="EMBL" id="OOR83491.1"/>
    </source>
</evidence>
<dbReference type="Pfam" id="PF07690">
    <property type="entry name" value="MFS_1"/>
    <property type="match status" value="1"/>
</dbReference>
<feature type="transmembrane region" description="Helical" evidence="6">
    <location>
        <begin position="301"/>
        <end position="321"/>
    </location>
</feature>
<dbReference type="GO" id="GO:0022857">
    <property type="term" value="F:transmembrane transporter activity"/>
    <property type="evidence" value="ECO:0007669"/>
    <property type="project" value="InterPro"/>
</dbReference>
<dbReference type="PROSITE" id="PS50850">
    <property type="entry name" value="MFS"/>
    <property type="match status" value="1"/>
</dbReference>
<feature type="transmembrane region" description="Helical" evidence="6">
    <location>
        <begin position="12"/>
        <end position="29"/>
    </location>
</feature>
<name>A0A1S9ZKC3_9GAMM</name>
<dbReference type="InterPro" id="IPR020846">
    <property type="entry name" value="MFS_dom"/>
</dbReference>
<keyword evidence="4 6" id="KW-1133">Transmembrane helix</keyword>
<keyword evidence="5 6" id="KW-0472">Membrane</keyword>
<dbReference type="InterPro" id="IPR036259">
    <property type="entry name" value="MFS_trans_sf"/>
</dbReference>
<proteinExistence type="predicted"/>
<evidence type="ECO:0000256" key="5">
    <source>
        <dbReference type="ARBA" id="ARBA00023136"/>
    </source>
</evidence>
<evidence type="ECO:0000256" key="2">
    <source>
        <dbReference type="ARBA" id="ARBA00022448"/>
    </source>
</evidence>
<comment type="subcellular location">
    <subcellularLocation>
        <location evidence="1">Membrane</location>
        <topology evidence="1">Multi-pass membrane protein</topology>
    </subcellularLocation>
</comment>
<evidence type="ECO:0000256" key="4">
    <source>
        <dbReference type="ARBA" id="ARBA00022989"/>
    </source>
</evidence>
<evidence type="ECO:0000256" key="3">
    <source>
        <dbReference type="ARBA" id="ARBA00022692"/>
    </source>
</evidence>
<feature type="transmembrane region" description="Helical" evidence="6">
    <location>
        <begin position="400"/>
        <end position="422"/>
    </location>
</feature>
<dbReference type="AlphaFoldDB" id="A0A1S9ZKC3"/>
<protein>
    <recommendedName>
        <fullName evidence="7">Major facilitator superfamily (MFS) profile domain-containing protein</fullName>
    </recommendedName>
</protein>
<dbReference type="PANTHER" id="PTHR42718">
    <property type="entry name" value="MAJOR FACILITATOR SUPERFAMILY MULTIDRUG TRANSPORTER MFSC"/>
    <property type="match status" value="1"/>
</dbReference>
<keyword evidence="3 6" id="KW-0812">Transmembrane</keyword>
<feature type="transmembrane region" description="Helical" evidence="6">
    <location>
        <begin position="80"/>
        <end position="99"/>
    </location>
</feature>
<evidence type="ECO:0000256" key="1">
    <source>
        <dbReference type="ARBA" id="ARBA00004141"/>
    </source>
</evidence>
<dbReference type="SUPFAM" id="SSF103473">
    <property type="entry name" value="MFS general substrate transporter"/>
    <property type="match status" value="1"/>
</dbReference>
<evidence type="ECO:0000259" key="7">
    <source>
        <dbReference type="PROSITE" id="PS50850"/>
    </source>
</evidence>
<feature type="domain" description="Major facilitator superfamily (MFS) profile" evidence="7">
    <location>
        <begin position="14"/>
        <end position="458"/>
    </location>
</feature>
<feature type="transmembrane region" description="Helical" evidence="6">
    <location>
        <begin position="168"/>
        <end position="188"/>
    </location>
</feature>
<evidence type="ECO:0000313" key="9">
    <source>
        <dbReference type="Proteomes" id="UP000190322"/>
    </source>
</evidence>
<dbReference type="Proteomes" id="UP000190322">
    <property type="component" value="Unassembled WGS sequence"/>
</dbReference>
<gene>
    <name evidence="8" type="ORF">B0180_08085</name>
</gene>
<dbReference type="EMBL" id="MUXT01000008">
    <property type="protein sequence ID" value="OOR83491.1"/>
    <property type="molecule type" value="Genomic_DNA"/>
</dbReference>
<keyword evidence="2" id="KW-0813">Transport</keyword>